<evidence type="ECO:0000313" key="14">
    <source>
        <dbReference type="Proteomes" id="UP000484255"/>
    </source>
</evidence>
<dbReference type="GO" id="GO:0017004">
    <property type="term" value="P:cytochrome complex assembly"/>
    <property type="evidence" value="ECO:0007669"/>
    <property type="project" value="UniProtKB-KW"/>
</dbReference>
<gene>
    <name evidence="13" type="ORF">G3A44_09805</name>
</gene>
<evidence type="ECO:0000256" key="1">
    <source>
        <dbReference type="ARBA" id="ARBA00004429"/>
    </source>
</evidence>
<keyword evidence="8 10" id="KW-0472">Membrane</keyword>
<dbReference type="Pfam" id="PF16327">
    <property type="entry name" value="CcmF_C"/>
    <property type="match status" value="1"/>
</dbReference>
<sequence length="685" mass="72027">MNGELGHLLLIVAWVAAGVQALAGLWPGAQASAAAAAGRIRLQAMALGWQAIGVLGAFGLLAAAFVGHDFSLVYVVQHSHVQLPWAYRVAAVWGGHEGSMLLWTLMLTGWSVAAAWALRPAADLPAAEHAARALWRLRVLAVLGGVALAMLAFVLFTSNPFVRLLPAALEGRSLNPLLQDPGLVLHPPLLYLGYVGTAVPFAMAVATLAWGAPADWPSRSRPFVAWAMAALSAGIALGSWWAYYELGWGGWWFWDPVENASLMPWLAQAALLHTLAVRERRGGLPHWTGVLALGGFVLALLGTFLVRSGVLTSVHAFAADPRRGSFMLALIAAALLLSLGLWGRHAARLQPARQGAAAGWLSRDTALLGVNLGLAVACGSVLLGTLYPLAMDALGLGKLSVGAPYFDVVMAPLLLALALLLVPAPWLGWGATAPALLRRRLRPTAWALAAAALALPAALLATQGRVQALTLLALWLAVGVAAGTLDWMRQRRAARRGQPFGRGPAGMVVAHLGVAVFTVGVAMVKGYGVERDASLAPGQSVPLADCRLQLDRLGSEPGPNWQAVVGQFTLACPGEAPRPLRSEKRVYVGSAMPMSESAIDAGFTRDLYVALGEPLTAPRRPGEAAPAFDPQVAWSVRVQVKPFIRWVWAGVLLMALGCVVAAPGLARRRPVAAGEGVQPALNSLS</sequence>
<feature type="transmembrane region" description="Helical" evidence="10">
    <location>
        <begin position="100"/>
        <end position="118"/>
    </location>
</feature>
<dbReference type="GO" id="GO:0015232">
    <property type="term" value="F:heme transmembrane transporter activity"/>
    <property type="evidence" value="ECO:0007669"/>
    <property type="project" value="InterPro"/>
</dbReference>
<evidence type="ECO:0000256" key="7">
    <source>
        <dbReference type="ARBA" id="ARBA00022989"/>
    </source>
</evidence>
<dbReference type="RefSeq" id="WP_163457330.1">
    <property type="nucleotide sequence ID" value="NZ_JAAGOH010000009.1"/>
</dbReference>
<feature type="transmembrane region" description="Helical" evidence="10">
    <location>
        <begin position="191"/>
        <end position="211"/>
    </location>
</feature>
<evidence type="ECO:0000256" key="4">
    <source>
        <dbReference type="ARBA" id="ARBA00022519"/>
    </source>
</evidence>
<evidence type="ECO:0000313" key="13">
    <source>
        <dbReference type="EMBL" id="NDY91481.1"/>
    </source>
</evidence>
<feature type="transmembrane region" description="Helical" evidence="10">
    <location>
        <begin position="284"/>
        <end position="306"/>
    </location>
</feature>
<feature type="transmembrane region" description="Helical" evidence="10">
    <location>
        <begin position="223"/>
        <end position="242"/>
    </location>
</feature>
<evidence type="ECO:0000259" key="12">
    <source>
        <dbReference type="Pfam" id="PF16327"/>
    </source>
</evidence>
<keyword evidence="5 10" id="KW-0812">Transmembrane</keyword>
<feature type="transmembrane region" description="Helical" evidence="10">
    <location>
        <begin position="6"/>
        <end position="26"/>
    </location>
</feature>
<name>A0A7C9TIQ9_9BURK</name>
<evidence type="ECO:0000259" key="11">
    <source>
        <dbReference type="Pfam" id="PF01578"/>
    </source>
</evidence>
<comment type="caution">
    <text evidence="13">The sequence shown here is derived from an EMBL/GenBank/DDBJ whole genome shotgun (WGS) entry which is preliminary data.</text>
</comment>
<dbReference type="InterPro" id="IPR003567">
    <property type="entry name" value="Cyt_c_biogenesis"/>
</dbReference>
<dbReference type="EMBL" id="JAAGOH010000009">
    <property type="protein sequence ID" value="NDY91481.1"/>
    <property type="molecule type" value="Genomic_DNA"/>
</dbReference>
<feature type="transmembrane region" description="Helical" evidence="10">
    <location>
        <begin position="409"/>
        <end position="432"/>
    </location>
</feature>
<dbReference type="NCBIfam" id="NF007691">
    <property type="entry name" value="PRK10369.1"/>
    <property type="match status" value="1"/>
</dbReference>
<protein>
    <submittedName>
        <fullName evidence="13">Heme lyase CcmF/NrfE family subunit</fullName>
    </submittedName>
</protein>
<dbReference type="AlphaFoldDB" id="A0A7C9TIQ9"/>
<dbReference type="InterPro" id="IPR003568">
    <property type="entry name" value="Cyt_c_biogenesis_CcmF"/>
</dbReference>
<dbReference type="InterPro" id="IPR002541">
    <property type="entry name" value="Cyt_c_assembly"/>
</dbReference>
<evidence type="ECO:0000256" key="3">
    <source>
        <dbReference type="ARBA" id="ARBA00022475"/>
    </source>
</evidence>
<accession>A0A7C9TIQ9</accession>
<comment type="function">
    <text evidence="9">Required for the biogenesis of c-type cytochromes. Possible subunit of a heme lyase.</text>
</comment>
<proteinExistence type="inferred from homology"/>
<dbReference type="InterPro" id="IPR032523">
    <property type="entry name" value="CcmF_C"/>
</dbReference>
<dbReference type="PRINTS" id="PR01410">
    <property type="entry name" value="CCBIOGENESIS"/>
</dbReference>
<feature type="transmembrane region" description="Helical" evidence="10">
    <location>
        <begin position="468"/>
        <end position="487"/>
    </location>
</feature>
<comment type="subcellular location">
    <subcellularLocation>
        <location evidence="1">Cell inner membrane</location>
        <topology evidence="1">Multi-pass membrane protein</topology>
    </subcellularLocation>
</comment>
<feature type="transmembrane region" description="Helical" evidence="10">
    <location>
        <begin position="139"/>
        <end position="156"/>
    </location>
</feature>
<feature type="domain" description="Cytochrome c assembly protein" evidence="11">
    <location>
        <begin position="93"/>
        <end position="308"/>
    </location>
</feature>
<dbReference type="GO" id="GO:0016829">
    <property type="term" value="F:lyase activity"/>
    <property type="evidence" value="ECO:0007669"/>
    <property type="project" value="UniProtKB-KW"/>
</dbReference>
<evidence type="ECO:0000256" key="2">
    <source>
        <dbReference type="ARBA" id="ARBA00009186"/>
    </source>
</evidence>
<feature type="transmembrane region" description="Helical" evidence="10">
    <location>
        <begin position="643"/>
        <end position="662"/>
    </location>
</feature>
<keyword evidence="3" id="KW-1003">Cell membrane</keyword>
<keyword evidence="4" id="KW-0997">Cell inner membrane</keyword>
<dbReference type="PRINTS" id="PR01411">
    <property type="entry name" value="CCMFBIOGNSIS"/>
</dbReference>
<evidence type="ECO:0000256" key="5">
    <source>
        <dbReference type="ARBA" id="ARBA00022692"/>
    </source>
</evidence>
<feature type="transmembrane region" description="Helical" evidence="10">
    <location>
        <begin position="47"/>
        <end position="66"/>
    </location>
</feature>
<evidence type="ECO:0000256" key="9">
    <source>
        <dbReference type="ARBA" id="ARBA00037230"/>
    </source>
</evidence>
<feature type="transmembrane region" description="Helical" evidence="10">
    <location>
        <begin position="508"/>
        <end position="528"/>
    </location>
</feature>
<feature type="domain" description="Cytochrome c-type biogenesis protein CcmF C-terminal" evidence="12">
    <location>
        <begin position="328"/>
        <end position="662"/>
    </location>
</feature>
<dbReference type="PANTHER" id="PTHR43653">
    <property type="entry name" value="CYTOCHROME C ASSEMBLY PROTEIN-RELATED"/>
    <property type="match status" value="1"/>
</dbReference>
<evidence type="ECO:0000256" key="6">
    <source>
        <dbReference type="ARBA" id="ARBA00022748"/>
    </source>
</evidence>
<dbReference type="PANTHER" id="PTHR43653:SF1">
    <property type="entry name" value="CYTOCHROME C-TYPE BIOGENESIS PROTEIN CCMF"/>
    <property type="match status" value="1"/>
</dbReference>
<dbReference type="GO" id="GO:0020037">
    <property type="term" value="F:heme binding"/>
    <property type="evidence" value="ECO:0007669"/>
    <property type="project" value="InterPro"/>
</dbReference>
<evidence type="ECO:0000256" key="8">
    <source>
        <dbReference type="ARBA" id="ARBA00023136"/>
    </source>
</evidence>
<dbReference type="NCBIfam" id="TIGR00353">
    <property type="entry name" value="nrfE"/>
    <property type="match status" value="1"/>
</dbReference>
<dbReference type="GO" id="GO:0005886">
    <property type="term" value="C:plasma membrane"/>
    <property type="evidence" value="ECO:0007669"/>
    <property type="project" value="UniProtKB-SubCell"/>
</dbReference>
<dbReference type="Pfam" id="PF01578">
    <property type="entry name" value="Cytochrom_C_asm"/>
    <property type="match status" value="1"/>
</dbReference>
<keyword evidence="6" id="KW-0201">Cytochrome c-type biogenesis</keyword>
<organism evidence="13 14">
    <name type="scientific">Ideonella livida</name>
    <dbReference type="NCBI Taxonomy" id="2707176"/>
    <lineage>
        <taxon>Bacteria</taxon>
        <taxon>Pseudomonadati</taxon>
        <taxon>Pseudomonadota</taxon>
        <taxon>Betaproteobacteria</taxon>
        <taxon>Burkholderiales</taxon>
        <taxon>Sphaerotilaceae</taxon>
        <taxon>Ideonella</taxon>
    </lineage>
</organism>
<reference evidence="13 14" key="1">
    <citation type="submission" date="2020-02" db="EMBL/GenBank/DDBJ databases">
        <title>Ideonella bacterium strain TBM-1.</title>
        <authorList>
            <person name="Chen W.-M."/>
        </authorList>
    </citation>
    <scope>NUCLEOTIDE SEQUENCE [LARGE SCALE GENOMIC DNA]</scope>
    <source>
        <strain evidence="13 14">TBM-1</strain>
    </source>
</reference>
<comment type="similarity">
    <text evidence="2">Belongs to the CcmF/CycK/Ccl1/NrfE/CcsA family.</text>
</comment>
<keyword evidence="13" id="KW-0456">Lyase</keyword>
<dbReference type="Proteomes" id="UP000484255">
    <property type="component" value="Unassembled WGS sequence"/>
</dbReference>
<feature type="transmembrane region" description="Helical" evidence="10">
    <location>
        <begin position="365"/>
        <end position="389"/>
    </location>
</feature>
<feature type="transmembrane region" description="Helical" evidence="10">
    <location>
        <begin position="262"/>
        <end position="277"/>
    </location>
</feature>
<feature type="transmembrane region" description="Helical" evidence="10">
    <location>
        <begin position="444"/>
        <end position="462"/>
    </location>
</feature>
<feature type="transmembrane region" description="Helical" evidence="10">
    <location>
        <begin position="326"/>
        <end position="344"/>
    </location>
</feature>
<keyword evidence="14" id="KW-1185">Reference proteome</keyword>
<keyword evidence="7 10" id="KW-1133">Transmembrane helix</keyword>
<evidence type="ECO:0000256" key="10">
    <source>
        <dbReference type="SAM" id="Phobius"/>
    </source>
</evidence>